<dbReference type="EMBL" id="CP033459">
    <property type="protein sequence ID" value="QFQ13634.1"/>
    <property type="molecule type" value="Genomic_DNA"/>
</dbReference>
<dbReference type="KEGG" id="alq:C7Y71_011805"/>
<evidence type="ECO:0000313" key="2">
    <source>
        <dbReference type="EMBL" id="QFQ13634.1"/>
    </source>
</evidence>
<keyword evidence="3" id="KW-1185">Reference proteome</keyword>
<dbReference type="RefSeq" id="WP_111899107.1">
    <property type="nucleotide sequence ID" value="NZ_CP033459.1"/>
</dbReference>
<accession>A0A5P8E9L1</accession>
<name>A0A5P8E9L1_9BACT</name>
<organism evidence="2 3">
    <name type="scientific">Pseudoprevotella muciniphila</name>
    <dbReference type="NCBI Taxonomy" id="2133944"/>
    <lineage>
        <taxon>Bacteria</taxon>
        <taxon>Pseudomonadati</taxon>
        <taxon>Bacteroidota</taxon>
        <taxon>Bacteroidia</taxon>
        <taxon>Bacteroidales</taxon>
        <taxon>Prevotellaceae</taxon>
        <taxon>Pseudoprevotella</taxon>
    </lineage>
</organism>
<feature type="signal peptide" evidence="1">
    <location>
        <begin position="1"/>
        <end position="20"/>
    </location>
</feature>
<dbReference type="Proteomes" id="UP000249375">
    <property type="component" value="Chromosome"/>
</dbReference>
<reference evidence="2 3" key="1">
    <citation type="submission" date="2018-11" db="EMBL/GenBank/DDBJ databases">
        <authorList>
            <person name="Na S.W."/>
            <person name="Baik M."/>
        </authorList>
    </citation>
    <scope>NUCLEOTIDE SEQUENCE [LARGE SCALE GENOMIC DNA]</scope>
    <source>
        <strain evidence="2 3">E39</strain>
    </source>
</reference>
<protein>
    <submittedName>
        <fullName evidence="2">Uncharacterized protein</fullName>
    </submittedName>
</protein>
<evidence type="ECO:0000256" key="1">
    <source>
        <dbReference type="SAM" id="SignalP"/>
    </source>
</evidence>
<evidence type="ECO:0000313" key="3">
    <source>
        <dbReference type="Proteomes" id="UP000249375"/>
    </source>
</evidence>
<proteinExistence type="predicted"/>
<keyword evidence="1" id="KW-0732">Signal</keyword>
<gene>
    <name evidence="2" type="ORF">C7Y71_011805</name>
</gene>
<dbReference type="AlphaFoldDB" id="A0A5P8E9L1"/>
<feature type="chain" id="PRO_5024273235" evidence="1">
    <location>
        <begin position="21"/>
        <end position="168"/>
    </location>
</feature>
<dbReference type="OrthoDB" id="1086519at2"/>
<sequence length="168" mass="19399">MKKIFILFLVSICAIQTSVAQTEVTASGSTTSGNLPKGRFYSKEANLRLYLDLNEESVTVPGFELIGKVHGYTKAMRDKGNWSSIYNQWFVTTVTQEDEKNFVIEMSREWGDEVQTFRFTDIGQGQFQYKCIGKNQFKKGAYADEKKKKTKWVYLPKEMIFIQETDKL</sequence>